<dbReference type="AlphaFoldDB" id="A0A4C1W6G3"/>
<comment type="caution">
    <text evidence="1">The sequence shown here is derived from an EMBL/GenBank/DDBJ whole genome shotgun (WGS) entry which is preliminary data.</text>
</comment>
<evidence type="ECO:0000313" key="1">
    <source>
        <dbReference type="EMBL" id="GBP46966.1"/>
    </source>
</evidence>
<sequence>MLENCQNCQIQVFERIPIELPDLNTNTLSTDQKYLYEICSAISTGTVPQNLASKDPGKLAHSRWLTCANRILRLYVGTTKPSQSLKDLATFIMKVYAPTWFDIKTKPFCKYGPIHIFNMIERCLLDDQKSVVIRTIQRNSFFAHPENILLAMLQDDESHIRELGLRRVLKARKEFKGKKVREFQLPNLKIDASNYYDLIDWSNEKITEPPMTMKYSDAEISSVISSGDKLFEIEKYLCHTQAVERCVKLVIEASSSVCGPEARDGFIRTRIKARQGIPVFDTKSQFFEQKEESVASASEC</sequence>
<name>A0A4C1W6G3_EUMVA</name>
<keyword evidence="2" id="KW-1185">Reference proteome</keyword>
<evidence type="ECO:0000313" key="2">
    <source>
        <dbReference type="Proteomes" id="UP000299102"/>
    </source>
</evidence>
<dbReference type="Proteomes" id="UP000299102">
    <property type="component" value="Unassembled WGS sequence"/>
</dbReference>
<dbReference type="EMBL" id="BGZK01000492">
    <property type="protein sequence ID" value="GBP46966.1"/>
    <property type="molecule type" value="Genomic_DNA"/>
</dbReference>
<accession>A0A4C1W6G3</accession>
<dbReference type="OrthoDB" id="6617942at2759"/>
<dbReference type="PANTHER" id="PTHR46409:SF1">
    <property type="entry name" value="HTH PSQ-TYPE DOMAIN-CONTAINING PROTEIN"/>
    <property type="match status" value="1"/>
</dbReference>
<reference evidence="1 2" key="1">
    <citation type="journal article" date="2019" name="Commun. Biol.">
        <title>The bagworm genome reveals a unique fibroin gene that provides high tensile strength.</title>
        <authorList>
            <person name="Kono N."/>
            <person name="Nakamura H."/>
            <person name="Ohtoshi R."/>
            <person name="Tomita M."/>
            <person name="Numata K."/>
            <person name="Arakawa K."/>
        </authorList>
    </citation>
    <scope>NUCLEOTIDE SEQUENCE [LARGE SCALE GENOMIC DNA]</scope>
</reference>
<proteinExistence type="predicted"/>
<dbReference type="PANTHER" id="PTHR46409">
    <property type="entry name" value="HTH PSQ-TYPE DOMAIN-CONTAINING PROTEIN"/>
    <property type="match status" value="1"/>
</dbReference>
<protein>
    <submittedName>
        <fullName evidence="1">Uncharacterized protein</fullName>
    </submittedName>
</protein>
<organism evidence="1 2">
    <name type="scientific">Eumeta variegata</name>
    <name type="common">Bagworm moth</name>
    <name type="synonym">Eumeta japonica</name>
    <dbReference type="NCBI Taxonomy" id="151549"/>
    <lineage>
        <taxon>Eukaryota</taxon>
        <taxon>Metazoa</taxon>
        <taxon>Ecdysozoa</taxon>
        <taxon>Arthropoda</taxon>
        <taxon>Hexapoda</taxon>
        <taxon>Insecta</taxon>
        <taxon>Pterygota</taxon>
        <taxon>Neoptera</taxon>
        <taxon>Endopterygota</taxon>
        <taxon>Lepidoptera</taxon>
        <taxon>Glossata</taxon>
        <taxon>Ditrysia</taxon>
        <taxon>Tineoidea</taxon>
        <taxon>Psychidae</taxon>
        <taxon>Oiketicinae</taxon>
        <taxon>Eumeta</taxon>
    </lineage>
</organism>
<gene>
    <name evidence="1" type="ORF">EVAR_30998_1</name>
</gene>